<protein>
    <submittedName>
        <fullName evidence="2">Amino acid adenylation domain-containing protein</fullName>
    </submittedName>
</protein>
<dbReference type="NCBIfam" id="TIGR01733">
    <property type="entry name" value="AA-adenyl-dom"/>
    <property type="match status" value="1"/>
</dbReference>
<gene>
    <name evidence="2" type="ORF">SAMN04488010_1161</name>
</gene>
<dbReference type="CDD" id="cd19531">
    <property type="entry name" value="LCL_NRPS-like"/>
    <property type="match status" value="1"/>
</dbReference>
<dbReference type="Pfam" id="PF00550">
    <property type="entry name" value="PP-binding"/>
    <property type="match status" value="1"/>
</dbReference>
<sequence>MEVLTHFNPFEGPAIKHILHTTDAQEEIWYSCYFGGEDANRAYNLSLSIDFTGEIDVIALQWALDMLISRHESLRSVFSPDGKFINVFDAQIANIDFQDYIKLSATETDIEVSKYTKQDTNTAFDLTKGPLIRFGFLKLENQLHQLVINTHHIVCDGWSIGIIMQEIGELYSARVENRNHNLPEPVPYTEYVAQQNELKSNGEFTQAENYWLNVYQGEIPKTNLPTDFGQVTKRTYSGARINQSLDKDIVKSIKDTGIRANTSLVLTLMAAFEILLYKLTAQKSIVLGLPVAGQSAMGAKHLVGHCVKLLPMKSELDGDDSFIDYLKKRKSANFDAFENQELTFGSLLKKLNLSRTPGRVPLVPVVFNVDMDLDDGVSFSGLIYEYHSNAREFETFELFLNATGSKEKIILEWSYNTNLFKESTILSMGESFKTVLNKLIENPNAKLSELLQRSNDDFIIEGASLELPSTTLHELFHKQAINTPNAIALEFNEEKITYAEMQRRINSTARLLWEEGVKPNTTVAISLERSPALIISLFAILQCGARYVPIDTGYPDVRTKLMISDANSTFFICDTSKEKLDHDVKAIFIDDIISNGNEADGSFENVNVSSDAGAYIIYTSGSTGKPKGVQVTHKNVINLLFSMGKEPGIGPDDKIFATTTISFDAMVMEIFLPLIHGASVVLVDENTRKDGHLLLQKAVKDKITVIWGTPTIWQILLDSGWKEPLHIKALIGGEPVPKSLSLKLLEKCDEVWNIYGPTETTVCCILTKISNQDDPITIGKPIANTHIYLLDEQGNPVVKGEAGEITIGGEGVTMGYLGQEELTNERFVKDTFKADGNSKMYLSGDLGRLLPNGQIECLGRKDGQVKVRGHRIELGEIEHSLKKLKGIESVATDVRNHVLKAFIVYKGEDSQWDEDVLSWKNQLANELPVFMLPHEYIRLNELPVTINGKLDRKSLPDTAANTVYTTAENSQPLTKAEKLVSEVWKECLFLDIVNVTDDFFELGGHSLIAAKVMTKLEEKSGQRLPLSSLFEYSTVTSLASLLKIEENTVTWDSLVPIQTKGSKTPLFIVHGAGLNVLSFKSLKDHMDPDQPIYGFQAKGLNGKEELLTSVEEIAAHYNEALIATQPKGPYMLAGYSSGGIIAYEMAKQLMEKGEKVSTLALLDTYAYAHYGRSTSLGKKMAYGNYLFNKSLHVLRQLLNKEGFKYRVGVTKTNLKKLYLRLKKDKNTLSKMDYDWEYEHRIIEHNKVVDRYHLKPLSIKADLFRIQDVIDYTHDNVNFGWKSFAQNGIELHYVPGEHLTMFAPPNDKVLAKTLQGVLDNNSSK</sequence>
<dbReference type="EMBL" id="FOYX01000001">
    <property type="protein sequence ID" value="SFR62082.1"/>
    <property type="molecule type" value="Genomic_DNA"/>
</dbReference>
<reference evidence="3" key="1">
    <citation type="submission" date="2016-10" db="EMBL/GenBank/DDBJ databases">
        <authorList>
            <person name="Varghese N."/>
            <person name="Submissions S."/>
        </authorList>
    </citation>
    <scope>NUCLEOTIDE SEQUENCE [LARGE SCALE GENOMIC DNA]</scope>
    <source>
        <strain evidence="3">DSM 19891</strain>
    </source>
</reference>
<dbReference type="Gene3D" id="1.10.1200.10">
    <property type="entry name" value="ACP-like"/>
    <property type="match status" value="1"/>
</dbReference>
<keyword evidence="3" id="KW-1185">Reference proteome</keyword>
<dbReference type="Proteomes" id="UP000199462">
    <property type="component" value="Unassembled WGS sequence"/>
</dbReference>
<dbReference type="InterPro" id="IPR009081">
    <property type="entry name" value="PP-bd_ACP"/>
</dbReference>
<evidence type="ECO:0000259" key="1">
    <source>
        <dbReference type="PROSITE" id="PS50075"/>
    </source>
</evidence>
<dbReference type="Pfam" id="PF00501">
    <property type="entry name" value="AMP-binding"/>
    <property type="match status" value="1"/>
</dbReference>
<dbReference type="InterPro" id="IPR029058">
    <property type="entry name" value="AB_hydrolase_fold"/>
</dbReference>
<name>A0A1I6I5U4_9FLAO</name>
<dbReference type="CDD" id="cd05930">
    <property type="entry name" value="A_NRPS"/>
    <property type="match status" value="1"/>
</dbReference>
<proteinExistence type="predicted"/>
<dbReference type="Pfam" id="PF00975">
    <property type="entry name" value="Thioesterase"/>
    <property type="match status" value="1"/>
</dbReference>
<dbReference type="RefSeq" id="WP_091902024.1">
    <property type="nucleotide sequence ID" value="NZ_FOYX01000001.1"/>
</dbReference>
<dbReference type="Gene3D" id="3.40.50.980">
    <property type="match status" value="2"/>
</dbReference>
<dbReference type="PANTHER" id="PTHR45527:SF1">
    <property type="entry name" value="FATTY ACID SYNTHASE"/>
    <property type="match status" value="1"/>
</dbReference>
<feature type="domain" description="Carrier" evidence="1">
    <location>
        <begin position="971"/>
        <end position="1046"/>
    </location>
</feature>
<dbReference type="SUPFAM" id="SSF56801">
    <property type="entry name" value="Acetyl-CoA synthetase-like"/>
    <property type="match status" value="1"/>
</dbReference>
<dbReference type="SUPFAM" id="SSF52777">
    <property type="entry name" value="CoA-dependent acyltransferases"/>
    <property type="match status" value="2"/>
</dbReference>
<dbReference type="InterPro" id="IPR020845">
    <property type="entry name" value="AMP-binding_CS"/>
</dbReference>
<organism evidence="2 3">
    <name type="scientific">Maribacter stanieri</name>
    <dbReference type="NCBI Taxonomy" id="440514"/>
    <lineage>
        <taxon>Bacteria</taxon>
        <taxon>Pseudomonadati</taxon>
        <taxon>Bacteroidota</taxon>
        <taxon>Flavobacteriia</taxon>
        <taxon>Flavobacteriales</taxon>
        <taxon>Flavobacteriaceae</taxon>
        <taxon>Maribacter</taxon>
    </lineage>
</organism>
<dbReference type="Gene3D" id="3.40.50.1820">
    <property type="entry name" value="alpha/beta hydrolase"/>
    <property type="match status" value="1"/>
</dbReference>
<dbReference type="Pfam" id="PF00668">
    <property type="entry name" value="Condensation"/>
    <property type="match status" value="1"/>
</dbReference>
<evidence type="ECO:0000313" key="2">
    <source>
        <dbReference type="EMBL" id="SFR62082.1"/>
    </source>
</evidence>
<evidence type="ECO:0000313" key="3">
    <source>
        <dbReference type="Proteomes" id="UP000199462"/>
    </source>
</evidence>
<dbReference type="InterPro" id="IPR001031">
    <property type="entry name" value="Thioesterase"/>
</dbReference>
<dbReference type="GO" id="GO:0031177">
    <property type="term" value="F:phosphopantetheine binding"/>
    <property type="evidence" value="ECO:0007669"/>
    <property type="project" value="TreeGrafter"/>
</dbReference>
<dbReference type="Gene3D" id="3.30.559.10">
    <property type="entry name" value="Chloramphenicol acetyltransferase-like domain"/>
    <property type="match status" value="1"/>
</dbReference>
<dbReference type="SUPFAM" id="SSF47336">
    <property type="entry name" value="ACP-like"/>
    <property type="match status" value="1"/>
</dbReference>
<accession>A0A1I6I5U4</accession>
<dbReference type="SUPFAM" id="SSF53474">
    <property type="entry name" value="alpha/beta-Hydrolases"/>
    <property type="match status" value="1"/>
</dbReference>
<dbReference type="FunFam" id="3.40.50.980:FF:000001">
    <property type="entry name" value="Non-ribosomal peptide synthetase"/>
    <property type="match status" value="1"/>
</dbReference>
<dbReference type="InterPro" id="IPR001242">
    <property type="entry name" value="Condensation_dom"/>
</dbReference>
<dbReference type="Gene3D" id="2.30.38.10">
    <property type="entry name" value="Luciferase, Domain 3"/>
    <property type="match status" value="1"/>
</dbReference>
<dbReference type="InterPro" id="IPR000873">
    <property type="entry name" value="AMP-dep_synth/lig_dom"/>
</dbReference>
<dbReference type="GO" id="GO:0003824">
    <property type="term" value="F:catalytic activity"/>
    <property type="evidence" value="ECO:0007669"/>
    <property type="project" value="InterPro"/>
</dbReference>
<dbReference type="PANTHER" id="PTHR45527">
    <property type="entry name" value="NONRIBOSOMAL PEPTIDE SYNTHETASE"/>
    <property type="match status" value="1"/>
</dbReference>
<dbReference type="InterPro" id="IPR045851">
    <property type="entry name" value="AMP-bd_C_sf"/>
</dbReference>
<dbReference type="InterPro" id="IPR023213">
    <property type="entry name" value="CAT-like_dom_sf"/>
</dbReference>
<dbReference type="InterPro" id="IPR036736">
    <property type="entry name" value="ACP-like_sf"/>
</dbReference>
<dbReference type="InterPro" id="IPR010071">
    <property type="entry name" value="AA_adenyl_dom"/>
</dbReference>
<dbReference type="PROSITE" id="PS00455">
    <property type="entry name" value="AMP_BINDING"/>
    <property type="match status" value="1"/>
</dbReference>
<dbReference type="Gene3D" id="3.30.559.30">
    <property type="entry name" value="Nonribosomal peptide synthetase, condensation domain"/>
    <property type="match status" value="1"/>
</dbReference>
<dbReference type="Gene3D" id="3.30.300.30">
    <property type="match status" value="1"/>
</dbReference>
<dbReference type="PROSITE" id="PS50075">
    <property type="entry name" value="CARRIER"/>
    <property type="match status" value="1"/>
</dbReference>
<dbReference type="GO" id="GO:0044550">
    <property type="term" value="P:secondary metabolite biosynthetic process"/>
    <property type="evidence" value="ECO:0007669"/>
    <property type="project" value="TreeGrafter"/>
</dbReference>
<dbReference type="STRING" id="440514.SAMN04488010_1161"/>
<dbReference type="GO" id="GO:0043041">
    <property type="term" value="P:amino acid activation for nonribosomal peptide biosynthetic process"/>
    <property type="evidence" value="ECO:0007669"/>
    <property type="project" value="TreeGrafter"/>
</dbReference>
<dbReference type="GO" id="GO:0005737">
    <property type="term" value="C:cytoplasm"/>
    <property type="evidence" value="ECO:0007669"/>
    <property type="project" value="TreeGrafter"/>
</dbReference>